<evidence type="ECO:0000313" key="1">
    <source>
        <dbReference type="EMBL" id="KAJ5111062.1"/>
    </source>
</evidence>
<dbReference type="RefSeq" id="XP_056479132.1">
    <property type="nucleotide sequence ID" value="XM_056614091.1"/>
</dbReference>
<evidence type="ECO:0000313" key="2">
    <source>
        <dbReference type="Proteomes" id="UP001149074"/>
    </source>
</evidence>
<name>A0A9W9KMN1_9EURO</name>
<comment type="caution">
    <text evidence="1">The sequence shown here is derived from an EMBL/GenBank/DDBJ whole genome shotgun (WGS) entry which is preliminary data.</text>
</comment>
<dbReference type="Proteomes" id="UP001149074">
    <property type="component" value="Unassembled WGS sequence"/>
</dbReference>
<reference evidence="1" key="1">
    <citation type="submission" date="2022-11" db="EMBL/GenBank/DDBJ databases">
        <authorList>
            <person name="Petersen C."/>
        </authorList>
    </citation>
    <scope>NUCLEOTIDE SEQUENCE</scope>
    <source>
        <strain evidence="1">IBT 30761</strain>
    </source>
</reference>
<keyword evidence="2" id="KW-1185">Reference proteome</keyword>
<gene>
    <name evidence="1" type="ORF">N7532_001597</name>
</gene>
<proteinExistence type="predicted"/>
<protein>
    <recommendedName>
        <fullName evidence="3">F-box domain-containing protein</fullName>
    </recommendedName>
</protein>
<reference evidence="1" key="2">
    <citation type="journal article" date="2023" name="IMA Fungus">
        <title>Comparative genomic study of the Penicillium genus elucidates a diverse pangenome and 15 lateral gene transfer events.</title>
        <authorList>
            <person name="Petersen C."/>
            <person name="Sorensen T."/>
            <person name="Nielsen M.R."/>
            <person name="Sondergaard T.E."/>
            <person name="Sorensen J.L."/>
            <person name="Fitzpatrick D.A."/>
            <person name="Frisvad J.C."/>
            <person name="Nielsen K.L."/>
        </authorList>
    </citation>
    <scope>NUCLEOTIDE SEQUENCE</scope>
    <source>
        <strain evidence="1">IBT 30761</strain>
    </source>
</reference>
<dbReference type="OrthoDB" id="2520703at2759"/>
<evidence type="ECO:0008006" key="3">
    <source>
        <dbReference type="Google" id="ProtNLM"/>
    </source>
</evidence>
<accession>A0A9W9KMN1</accession>
<dbReference type="EMBL" id="JAPQKI010000002">
    <property type="protein sequence ID" value="KAJ5111062.1"/>
    <property type="molecule type" value="Genomic_DNA"/>
</dbReference>
<dbReference type="AlphaFoldDB" id="A0A9W9KMN1"/>
<sequence>MHPVIDQQSGNKMFNEFPPGLILLVTEHLDRPSFVAFASTSKVMYNFLGTHLYAFIESHCSCAKTYKGLVFTLLRHPELARSVRHLKIGRVYDSDPIANGPHMHEICKGHDGDRLMMSKVRRFSSSEKEYWE</sequence>
<organism evidence="1 2">
    <name type="scientific">Penicillium argentinense</name>
    <dbReference type="NCBI Taxonomy" id="1131581"/>
    <lineage>
        <taxon>Eukaryota</taxon>
        <taxon>Fungi</taxon>
        <taxon>Dikarya</taxon>
        <taxon>Ascomycota</taxon>
        <taxon>Pezizomycotina</taxon>
        <taxon>Eurotiomycetes</taxon>
        <taxon>Eurotiomycetidae</taxon>
        <taxon>Eurotiales</taxon>
        <taxon>Aspergillaceae</taxon>
        <taxon>Penicillium</taxon>
    </lineage>
</organism>
<dbReference type="GeneID" id="81353070"/>